<comment type="similarity">
    <text evidence="2 6">Belongs to the YIP1 family.</text>
</comment>
<dbReference type="AlphaFoldDB" id="A0A9W7DF55"/>
<keyword evidence="5 6" id="KW-0472">Membrane</keyword>
<dbReference type="GO" id="GO:0005802">
    <property type="term" value="C:trans-Golgi network"/>
    <property type="evidence" value="ECO:0007669"/>
    <property type="project" value="TreeGrafter"/>
</dbReference>
<evidence type="ECO:0000256" key="6">
    <source>
        <dbReference type="RuleBase" id="RU361264"/>
    </source>
</evidence>
<feature type="domain" description="Yip1" evidence="7">
    <location>
        <begin position="98"/>
        <end position="237"/>
    </location>
</feature>
<name>A0A9W7DF55_AMBMO</name>
<organism evidence="8 9">
    <name type="scientific">Ambrosiozyma monospora</name>
    <name type="common">Yeast</name>
    <name type="synonym">Endomycopsis monosporus</name>
    <dbReference type="NCBI Taxonomy" id="43982"/>
    <lineage>
        <taxon>Eukaryota</taxon>
        <taxon>Fungi</taxon>
        <taxon>Dikarya</taxon>
        <taxon>Ascomycota</taxon>
        <taxon>Saccharomycotina</taxon>
        <taxon>Pichiomycetes</taxon>
        <taxon>Pichiales</taxon>
        <taxon>Pichiaceae</taxon>
        <taxon>Ambrosiozyma</taxon>
    </lineage>
</organism>
<reference evidence="8" key="1">
    <citation type="submission" date="2023-04" db="EMBL/GenBank/DDBJ databases">
        <title>Ambrosiozyma monospora NBRC 1965.</title>
        <authorList>
            <person name="Ichikawa N."/>
            <person name="Sato H."/>
            <person name="Tonouchi N."/>
        </authorList>
    </citation>
    <scope>NUCLEOTIDE SEQUENCE</scope>
    <source>
        <strain evidence="8">NBRC 1965</strain>
    </source>
</reference>
<dbReference type="GO" id="GO:0000139">
    <property type="term" value="C:Golgi membrane"/>
    <property type="evidence" value="ECO:0007669"/>
    <property type="project" value="UniProtKB-SubCell"/>
</dbReference>
<keyword evidence="4 6" id="KW-1133">Transmembrane helix</keyword>
<feature type="transmembrane region" description="Helical" evidence="6">
    <location>
        <begin position="191"/>
        <end position="212"/>
    </location>
</feature>
<dbReference type="InterPro" id="IPR006977">
    <property type="entry name" value="Yip1_dom"/>
</dbReference>
<dbReference type="GO" id="GO:0048280">
    <property type="term" value="P:vesicle fusion with Golgi apparatus"/>
    <property type="evidence" value="ECO:0007669"/>
    <property type="project" value="TreeGrafter"/>
</dbReference>
<dbReference type="InterPro" id="IPR045231">
    <property type="entry name" value="Yip1/4-like"/>
</dbReference>
<dbReference type="Pfam" id="PF04893">
    <property type="entry name" value="Yip1"/>
    <property type="match status" value="1"/>
</dbReference>
<feature type="transmembrane region" description="Helical" evidence="6">
    <location>
        <begin position="164"/>
        <end position="184"/>
    </location>
</feature>
<evidence type="ECO:0000256" key="3">
    <source>
        <dbReference type="ARBA" id="ARBA00022692"/>
    </source>
</evidence>
<evidence type="ECO:0000256" key="4">
    <source>
        <dbReference type="ARBA" id="ARBA00022989"/>
    </source>
</evidence>
<evidence type="ECO:0000256" key="2">
    <source>
        <dbReference type="ARBA" id="ARBA00010596"/>
    </source>
</evidence>
<dbReference type="PANTHER" id="PTHR21236:SF2">
    <property type="entry name" value="PROTEIN YIPF"/>
    <property type="match status" value="1"/>
</dbReference>
<dbReference type="Proteomes" id="UP001165063">
    <property type="component" value="Unassembled WGS sequence"/>
</dbReference>
<feature type="transmembrane region" description="Helical" evidence="6">
    <location>
        <begin position="127"/>
        <end position="144"/>
    </location>
</feature>
<keyword evidence="9" id="KW-1185">Reference proteome</keyword>
<evidence type="ECO:0000313" key="9">
    <source>
        <dbReference type="Proteomes" id="UP001165063"/>
    </source>
</evidence>
<evidence type="ECO:0000313" key="8">
    <source>
        <dbReference type="EMBL" id="GMG27910.1"/>
    </source>
</evidence>
<dbReference type="OrthoDB" id="440385at2759"/>
<comment type="caution">
    <text evidence="6">Lacks conserved residue(s) required for the propagation of feature annotation.</text>
</comment>
<evidence type="ECO:0000256" key="1">
    <source>
        <dbReference type="ARBA" id="ARBA00004141"/>
    </source>
</evidence>
<sequence length="246" mass="26949">MSYYQQASTNNFYQSAQPASQFFNSGNIPTGSMETTYPYQSDQDQGQLTTGLLAALSTSGYPGEPPLLEELGINFKHISSKTLAVLNFRSSKNLSEETLQDADMAGPLIFCLLFGTFLLMSGKTHFGYIYGVALFGTTTLHWLFKLMSNNNNDVANGGLDFLRTASVIGYCLLPLVILSGMAVMVSLDNTLGYLLSVFTVFWCTFASSGFFVRVLSLSNARPLVAYPLAMFYSVFALMAIFVEKTS</sequence>
<dbReference type="EMBL" id="BSXU01001481">
    <property type="protein sequence ID" value="GMG27910.1"/>
    <property type="molecule type" value="Genomic_DNA"/>
</dbReference>
<comment type="caution">
    <text evidence="8">The sequence shown here is derived from an EMBL/GenBank/DDBJ whole genome shotgun (WGS) entry which is preliminary data.</text>
</comment>
<dbReference type="PANTHER" id="PTHR21236">
    <property type="entry name" value="GOLGI MEMBRANE PROTEIN YIP1"/>
    <property type="match status" value="1"/>
</dbReference>
<protein>
    <recommendedName>
        <fullName evidence="6">Protein YIP</fullName>
    </recommendedName>
</protein>
<gene>
    <name evidence="8" type="ORF">Amon01_000350300</name>
</gene>
<evidence type="ECO:0000256" key="5">
    <source>
        <dbReference type="ARBA" id="ARBA00023136"/>
    </source>
</evidence>
<keyword evidence="3 6" id="KW-0812">Transmembrane</keyword>
<proteinExistence type="inferred from homology"/>
<evidence type="ECO:0000259" key="7">
    <source>
        <dbReference type="Pfam" id="PF04893"/>
    </source>
</evidence>
<feature type="transmembrane region" description="Helical" evidence="6">
    <location>
        <begin position="224"/>
        <end position="242"/>
    </location>
</feature>
<comment type="subcellular location">
    <subcellularLocation>
        <location evidence="6">Golgi apparatus membrane</location>
        <topology evidence="6">Multi-pass membrane protein</topology>
    </subcellularLocation>
    <subcellularLocation>
        <location evidence="1">Membrane</location>
        <topology evidence="1">Multi-pass membrane protein</topology>
    </subcellularLocation>
</comment>
<accession>A0A9W7DF55</accession>
<dbReference type="GO" id="GO:0006888">
    <property type="term" value="P:endoplasmic reticulum to Golgi vesicle-mediated transport"/>
    <property type="evidence" value="ECO:0007669"/>
    <property type="project" value="InterPro"/>
</dbReference>